<evidence type="ECO:0000313" key="2">
    <source>
        <dbReference type="EMBL" id="EEG78084.1"/>
    </source>
</evidence>
<sequence>MKALKNNKVALCLVIALMSYMFFGVSFTALAYGAYESRVEISGNDPGYLESYKVLKVDPPRDGEETINITIDEQQITGTIKFTFSEDGKYVDWETNPLPITHVFVKGGPGGFLYSYDGETSSDQGLRAPDNRGGNQADISHVTFYIMPQDVPDPAPVPVTVTVNKEVIDVGGDPVSDDDGTFTVLIGDDISEEITVALGAEFHLLPDTYDIEELFDAEKYEFVSFSDEVTEDSGEYTFTVDDASITITITNRLIAAENGNGDDDGEVADETPAGDDNGDDEDVGQLPDETPAGDDNGDDEGQLPDETPAGDDDDEDVGQLPDETPAGDDEELPVTSGTDFLMLGLGTAMTTGGLVLRRRKRK</sequence>
<dbReference type="EMBL" id="ACJM01000004">
    <property type="protein sequence ID" value="EEG78084.1"/>
    <property type="molecule type" value="Genomic_DNA"/>
</dbReference>
<feature type="region of interest" description="Disordered" evidence="1">
    <location>
        <begin position="256"/>
        <end position="338"/>
    </location>
</feature>
<dbReference type="AlphaFoldDB" id="C0GEQ2"/>
<dbReference type="eggNOG" id="COG4932">
    <property type="taxonomic scope" value="Bacteria"/>
</dbReference>
<dbReference type="OrthoDB" id="177947at2"/>
<evidence type="ECO:0000313" key="3">
    <source>
        <dbReference type="Proteomes" id="UP000006443"/>
    </source>
</evidence>
<reference evidence="2 3" key="1">
    <citation type="submission" date="2009-02" db="EMBL/GenBank/DDBJ databases">
        <title>Sequencing of the draft genome and assembly of Dethiobacter alkaliphilus AHT 1.</title>
        <authorList>
            <consortium name="US DOE Joint Genome Institute (JGI-PGF)"/>
            <person name="Lucas S."/>
            <person name="Copeland A."/>
            <person name="Lapidus A."/>
            <person name="Glavina del Rio T."/>
            <person name="Dalin E."/>
            <person name="Tice H."/>
            <person name="Bruce D."/>
            <person name="Goodwin L."/>
            <person name="Pitluck S."/>
            <person name="Larimer F."/>
            <person name="Land M.L."/>
            <person name="Hauser L."/>
            <person name="Muyzer G."/>
        </authorList>
    </citation>
    <scope>NUCLEOTIDE SEQUENCE [LARGE SCALE GENOMIC DNA]</scope>
    <source>
        <strain evidence="2 3">AHT 1</strain>
    </source>
</reference>
<protein>
    <submittedName>
        <fullName evidence="2">LPXTG-motif cell wall anchor domain protein</fullName>
    </submittedName>
</protein>
<keyword evidence="3" id="KW-1185">Reference proteome</keyword>
<proteinExistence type="predicted"/>
<organism evidence="2 3">
    <name type="scientific">Dethiobacter alkaliphilus AHT 1</name>
    <dbReference type="NCBI Taxonomy" id="555088"/>
    <lineage>
        <taxon>Bacteria</taxon>
        <taxon>Bacillati</taxon>
        <taxon>Bacillota</taxon>
        <taxon>Dethiobacteria</taxon>
        <taxon>Dethiobacterales</taxon>
        <taxon>Dethiobacteraceae</taxon>
        <taxon>Dethiobacter</taxon>
    </lineage>
</organism>
<dbReference type="STRING" id="555088.DealDRAFT_0961"/>
<name>C0GEQ2_DETAL</name>
<accession>C0GEQ2</accession>
<dbReference type="Proteomes" id="UP000006443">
    <property type="component" value="Unassembled WGS sequence"/>
</dbReference>
<comment type="caution">
    <text evidence="2">The sequence shown here is derived from an EMBL/GenBank/DDBJ whole genome shotgun (WGS) entry which is preliminary data.</text>
</comment>
<feature type="compositionally biased region" description="Acidic residues" evidence="1">
    <location>
        <begin position="260"/>
        <end position="283"/>
    </location>
</feature>
<feature type="compositionally biased region" description="Acidic residues" evidence="1">
    <location>
        <begin position="291"/>
        <end position="317"/>
    </location>
</feature>
<gene>
    <name evidence="2" type="ORF">DealDRAFT_0961</name>
</gene>
<evidence type="ECO:0000256" key="1">
    <source>
        <dbReference type="SAM" id="MobiDB-lite"/>
    </source>
</evidence>
<dbReference type="NCBIfam" id="TIGR01167">
    <property type="entry name" value="LPXTG_anchor"/>
    <property type="match status" value="1"/>
</dbReference>